<evidence type="ECO:0000256" key="2">
    <source>
        <dbReference type="ARBA" id="ARBA00004906"/>
    </source>
</evidence>
<name>A0AAV1SBG5_9ROSI</name>
<evidence type="ECO:0000256" key="3">
    <source>
        <dbReference type="ARBA" id="ARBA00022786"/>
    </source>
</evidence>
<dbReference type="Gene3D" id="1.20.1280.50">
    <property type="match status" value="1"/>
</dbReference>
<evidence type="ECO:0000256" key="7">
    <source>
        <dbReference type="SAM" id="MobiDB-lite"/>
    </source>
</evidence>
<dbReference type="GO" id="GO:0019005">
    <property type="term" value="C:SCF ubiquitin ligase complex"/>
    <property type="evidence" value="ECO:0007669"/>
    <property type="project" value="InterPro"/>
</dbReference>
<comment type="subcellular location">
    <subcellularLocation>
        <location evidence="1">Nucleus</location>
    </subcellularLocation>
</comment>
<feature type="domain" description="F-box" evidence="8">
    <location>
        <begin position="22"/>
        <end position="68"/>
    </location>
</feature>
<dbReference type="AlphaFoldDB" id="A0AAV1SBG5"/>
<dbReference type="InterPro" id="IPR036047">
    <property type="entry name" value="F-box-like_dom_sf"/>
</dbReference>
<feature type="compositionally biased region" description="Polar residues" evidence="7">
    <location>
        <begin position="145"/>
        <end position="159"/>
    </location>
</feature>
<dbReference type="PROSITE" id="PS50181">
    <property type="entry name" value="FBOX"/>
    <property type="match status" value="1"/>
</dbReference>
<keyword evidence="10" id="KW-1185">Reference proteome</keyword>
<keyword evidence="5" id="KW-0539">Nucleus</keyword>
<dbReference type="FunFam" id="1.20.1280.50:FF:000067">
    <property type="entry name" value="F-box protein GID2"/>
    <property type="match status" value="1"/>
</dbReference>
<proteinExistence type="predicted"/>
<evidence type="ECO:0000259" key="8">
    <source>
        <dbReference type="PROSITE" id="PS50181"/>
    </source>
</evidence>
<protein>
    <recommendedName>
        <fullName evidence="6">F-box protein GID2</fullName>
    </recommendedName>
</protein>
<dbReference type="InterPro" id="IPR001810">
    <property type="entry name" value="F-box_dom"/>
</dbReference>
<organism evidence="9 10">
    <name type="scientific">Dovyalis caffra</name>
    <dbReference type="NCBI Taxonomy" id="77055"/>
    <lineage>
        <taxon>Eukaryota</taxon>
        <taxon>Viridiplantae</taxon>
        <taxon>Streptophyta</taxon>
        <taxon>Embryophyta</taxon>
        <taxon>Tracheophyta</taxon>
        <taxon>Spermatophyta</taxon>
        <taxon>Magnoliopsida</taxon>
        <taxon>eudicotyledons</taxon>
        <taxon>Gunneridae</taxon>
        <taxon>Pentapetalae</taxon>
        <taxon>rosids</taxon>
        <taxon>fabids</taxon>
        <taxon>Malpighiales</taxon>
        <taxon>Salicaceae</taxon>
        <taxon>Flacourtieae</taxon>
        <taxon>Dovyalis</taxon>
    </lineage>
</organism>
<feature type="compositionally biased region" description="Low complexity" evidence="7">
    <location>
        <begin position="111"/>
        <end position="121"/>
    </location>
</feature>
<sequence>MKKERHQEEKNEEEIESKAITGTGLMNLDENLLFEVLKHVDASTLGRAACVSKQWHRTVQDERLWELICTRHLANIGCGNQQLRSVVLALGGFRRLHSQYLWPLSKPQSSSAGYASTSSPPSWNPFPPMIGNKAPARWGKDERFSPSSVQGTSAPQSLRQIKEPVPSPRETFKLYRSPPKVERKELATFIENELSLQEPKEASVNWPNRSSNLYNCNLVIHADARPDDWKARPLNVAGAHGSINEGFELVFDGYYIDGIKSGPSHGGIGNKHTNAQTLGPVINSGPSNGGPGN</sequence>
<keyword evidence="3" id="KW-0833">Ubl conjugation pathway</keyword>
<keyword evidence="4" id="KW-0939">Gibberellin signaling pathway</keyword>
<evidence type="ECO:0000256" key="4">
    <source>
        <dbReference type="ARBA" id="ARBA00022941"/>
    </source>
</evidence>
<feature type="region of interest" description="Disordered" evidence="7">
    <location>
        <begin position="267"/>
        <end position="293"/>
    </location>
</feature>
<dbReference type="InterPro" id="IPR044184">
    <property type="entry name" value="SNE/GID2"/>
</dbReference>
<dbReference type="CDD" id="cd22151">
    <property type="entry name" value="F-box_AtGID2-like"/>
    <property type="match status" value="1"/>
</dbReference>
<evidence type="ECO:0000256" key="6">
    <source>
        <dbReference type="ARBA" id="ARBA00069742"/>
    </source>
</evidence>
<dbReference type="Pfam" id="PF00646">
    <property type="entry name" value="F-box"/>
    <property type="match status" value="1"/>
</dbReference>
<evidence type="ECO:0000313" key="9">
    <source>
        <dbReference type="EMBL" id="CAK7347482.1"/>
    </source>
</evidence>
<dbReference type="SUPFAM" id="SSF81383">
    <property type="entry name" value="F-box domain"/>
    <property type="match status" value="1"/>
</dbReference>
<comment type="pathway">
    <text evidence="2">Protein modification; protein ubiquitination.</text>
</comment>
<comment type="caution">
    <text evidence="9">The sequence shown here is derived from an EMBL/GenBank/DDBJ whole genome shotgun (WGS) entry which is preliminary data.</text>
</comment>
<feature type="region of interest" description="Disordered" evidence="7">
    <location>
        <begin position="111"/>
        <end position="163"/>
    </location>
</feature>
<dbReference type="GO" id="GO:0009740">
    <property type="term" value="P:gibberellic acid mediated signaling pathway"/>
    <property type="evidence" value="ECO:0007669"/>
    <property type="project" value="UniProtKB-KW"/>
</dbReference>
<dbReference type="PANTHER" id="PTHR47750">
    <property type="entry name" value="F-BOX PROTEIN SNE"/>
    <property type="match status" value="1"/>
</dbReference>
<dbReference type="GO" id="GO:0009937">
    <property type="term" value="P:regulation of gibberellic acid mediated signaling pathway"/>
    <property type="evidence" value="ECO:0007669"/>
    <property type="project" value="InterPro"/>
</dbReference>
<dbReference type="Proteomes" id="UP001314170">
    <property type="component" value="Unassembled WGS sequence"/>
</dbReference>
<dbReference type="SMART" id="SM00256">
    <property type="entry name" value="FBOX"/>
    <property type="match status" value="1"/>
</dbReference>
<dbReference type="PANTHER" id="PTHR47750:SF7">
    <property type="entry name" value="F-BOX PROTEIN"/>
    <property type="match status" value="1"/>
</dbReference>
<accession>A0AAV1SBG5</accession>
<dbReference type="EMBL" id="CAWUPB010001173">
    <property type="protein sequence ID" value="CAK7347482.1"/>
    <property type="molecule type" value="Genomic_DNA"/>
</dbReference>
<gene>
    <name evidence="9" type="ORF">DCAF_LOCUS20169</name>
</gene>
<evidence type="ECO:0000256" key="5">
    <source>
        <dbReference type="ARBA" id="ARBA00023242"/>
    </source>
</evidence>
<dbReference type="GO" id="GO:0005634">
    <property type="term" value="C:nucleus"/>
    <property type="evidence" value="ECO:0007669"/>
    <property type="project" value="UniProtKB-SubCell"/>
</dbReference>
<evidence type="ECO:0000256" key="1">
    <source>
        <dbReference type="ARBA" id="ARBA00004123"/>
    </source>
</evidence>
<evidence type="ECO:0000313" key="10">
    <source>
        <dbReference type="Proteomes" id="UP001314170"/>
    </source>
</evidence>
<reference evidence="9 10" key="1">
    <citation type="submission" date="2024-01" db="EMBL/GenBank/DDBJ databases">
        <authorList>
            <person name="Waweru B."/>
        </authorList>
    </citation>
    <scope>NUCLEOTIDE SEQUENCE [LARGE SCALE GENOMIC DNA]</scope>
</reference>